<keyword evidence="4" id="KW-1185">Reference proteome</keyword>
<feature type="domain" description="Nucleolar protein 10-like second" evidence="1">
    <location>
        <begin position="372"/>
        <end position="418"/>
    </location>
</feature>
<dbReference type="PANTHER" id="PTHR14927:SF0">
    <property type="entry name" value="NUCLEOLAR PROTEIN 10"/>
    <property type="match status" value="1"/>
</dbReference>
<dbReference type="Proteomes" id="UP000008076">
    <property type="component" value="Unassembled WGS sequence"/>
</dbReference>
<proteinExistence type="predicted"/>
<dbReference type="InterPro" id="IPR036322">
    <property type="entry name" value="WD40_repeat_dom_sf"/>
</dbReference>
<dbReference type="EMBL" id="DS550467">
    <property type="protein sequence ID" value="EDR22933.1"/>
    <property type="molecule type" value="Genomic_DNA"/>
</dbReference>
<accession>B0ERB5</accession>
<dbReference type="OrthoDB" id="273340at2759"/>
<evidence type="ECO:0000313" key="3">
    <source>
        <dbReference type="EMBL" id="EDR22933.1"/>
    </source>
</evidence>
<dbReference type="GO" id="GO:0030686">
    <property type="term" value="C:90S preribosome"/>
    <property type="evidence" value="ECO:0007669"/>
    <property type="project" value="TreeGrafter"/>
</dbReference>
<protein>
    <submittedName>
        <fullName evidence="3">Nucleolar protein, putative</fullName>
    </submittedName>
</protein>
<dbReference type="OMA" id="GYFMDVR"/>
<dbReference type="VEuPathDB" id="AmoebaDB:EDI_025140"/>
<dbReference type="KEGG" id="edi:EDI_025140"/>
<dbReference type="SUPFAM" id="SSF50978">
    <property type="entry name" value="WD40 repeat-like"/>
    <property type="match status" value="1"/>
</dbReference>
<feature type="domain" description="Nucleolar protein 10-like N-terminal" evidence="2">
    <location>
        <begin position="8"/>
        <end position="368"/>
    </location>
</feature>
<dbReference type="PANTHER" id="PTHR14927">
    <property type="entry name" value="NUCLEOLAR PROTEIN 10"/>
    <property type="match status" value="1"/>
</dbReference>
<dbReference type="InterPro" id="IPR056551">
    <property type="entry name" value="Beta-prop_NOL10_N"/>
</dbReference>
<dbReference type="Pfam" id="PF23098">
    <property type="entry name" value="Beta-prop_NOL10_N"/>
    <property type="match status" value="1"/>
</dbReference>
<sequence length="422" mass="47935">MKTTETGGVKVYNLTAGKTLPQWLSQKKKKELRKDEDFQKRIELIQDTEFPVNSQNVKFSPDGQFLGATGMYPPRIRMFELDQLSQKFERNLDAEITKFEFLEEDYSKLMFLLTDKTIEFHNKGGIQCKIKVPKTGRDFKYLPSNCNTYIATPNNLDIINLYEGKFYESIPMNYVVNCLDISEKYQLLFCGCEGGIVSIIDPMTEEEVSVLDVNAGVINKLDVNGKTLTSIDVTSIAYDGNLQMTVGTSNGNVLTYDLRSSKPILSSYHQNRIPIVKTLYHTTQNGEFLVTADANIVRFSNKSNGKLVVPLEANRRSVITDVAIAKDSGLCVLAGDFSKLQIYYIPSLGIAPSWCSFLENLTEELEDEPTAVYDDFHFVTKQELHDLGMDSFIGSEYLRPYMHGYFMHIKLYQRAMALKQND</sequence>
<organism evidence="4">
    <name type="scientific">Entamoeba dispar (strain ATCC PRA-260 / SAW760)</name>
    <dbReference type="NCBI Taxonomy" id="370354"/>
    <lineage>
        <taxon>Eukaryota</taxon>
        <taxon>Amoebozoa</taxon>
        <taxon>Evosea</taxon>
        <taxon>Archamoebae</taxon>
        <taxon>Mastigamoebida</taxon>
        <taxon>Entamoebidae</taxon>
        <taxon>Entamoeba</taxon>
    </lineage>
</organism>
<dbReference type="Gene3D" id="2.130.10.10">
    <property type="entry name" value="YVTN repeat-like/Quinoprotein amine dehydrogenase"/>
    <property type="match status" value="1"/>
</dbReference>
<evidence type="ECO:0000259" key="1">
    <source>
        <dbReference type="Pfam" id="PF23097"/>
    </source>
</evidence>
<dbReference type="Pfam" id="PF23097">
    <property type="entry name" value="NOL10_2nd"/>
    <property type="match status" value="1"/>
</dbReference>
<name>B0ERB5_ENTDS</name>
<dbReference type="GeneID" id="5885806"/>
<reference evidence="4" key="1">
    <citation type="submission" date="2007-12" db="EMBL/GenBank/DDBJ databases">
        <title>Annotation of Entamoeba dispar SAW760.</title>
        <authorList>
            <person name="Lorenzi H."/>
            <person name="Inman J."/>
            <person name="Schobel S."/>
            <person name="Amedeo P."/>
            <person name="Caler E."/>
        </authorList>
    </citation>
    <scope>NUCLEOTIDE SEQUENCE [LARGE SCALE GENOMIC DNA]</scope>
    <source>
        <strain evidence="4">ATCC PRA-260 / SAW760</strain>
    </source>
</reference>
<gene>
    <name evidence="3" type="ORF">EDI_025140</name>
</gene>
<dbReference type="GO" id="GO:0032040">
    <property type="term" value="C:small-subunit processome"/>
    <property type="evidence" value="ECO:0007669"/>
    <property type="project" value="TreeGrafter"/>
</dbReference>
<dbReference type="eggNOG" id="KOG2321">
    <property type="taxonomic scope" value="Eukaryota"/>
</dbReference>
<dbReference type="GO" id="GO:0000462">
    <property type="term" value="P:maturation of SSU-rRNA from tricistronic rRNA transcript (SSU-rRNA, 5.8S rRNA, LSU-rRNA)"/>
    <property type="evidence" value="ECO:0007669"/>
    <property type="project" value="TreeGrafter"/>
</dbReference>
<dbReference type="AlphaFoldDB" id="B0ERB5"/>
<dbReference type="InterPro" id="IPR056550">
    <property type="entry name" value="NOL10_2nd"/>
</dbReference>
<evidence type="ECO:0000259" key="2">
    <source>
        <dbReference type="Pfam" id="PF23098"/>
    </source>
</evidence>
<dbReference type="RefSeq" id="XP_001740642.1">
    <property type="nucleotide sequence ID" value="XM_001740590.1"/>
</dbReference>
<dbReference type="InterPro" id="IPR040382">
    <property type="entry name" value="NOL10/Enp2"/>
</dbReference>
<dbReference type="InterPro" id="IPR015943">
    <property type="entry name" value="WD40/YVTN_repeat-like_dom_sf"/>
</dbReference>
<evidence type="ECO:0000313" key="4">
    <source>
        <dbReference type="Proteomes" id="UP000008076"/>
    </source>
</evidence>